<gene>
    <name evidence="9" type="ORF">RJ641_014872</name>
</gene>
<proteinExistence type="predicted"/>
<keyword evidence="6" id="KW-0472">Membrane</keyword>
<evidence type="ECO:0000256" key="8">
    <source>
        <dbReference type="PIRSR" id="PIRSR605150-2"/>
    </source>
</evidence>
<dbReference type="EMBL" id="JBAMMX010000020">
    <property type="protein sequence ID" value="KAK6921194.1"/>
    <property type="molecule type" value="Genomic_DNA"/>
</dbReference>
<dbReference type="GO" id="GO:0030244">
    <property type="term" value="P:cellulose biosynthetic process"/>
    <property type="evidence" value="ECO:0007669"/>
    <property type="project" value="InterPro"/>
</dbReference>
<keyword evidence="4" id="KW-0812">Transmembrane</keyword>
<dbReference type="GO" id="GO:0016020">
    <property type="term" value="C:membrane"/>
    <property type="evidence" value="ECO:0007669"/>
    <property type="project" value="InterPro"/>
</dbReference>
<keyword evidence="10" id="KW-1185">Reference proteome</keyword>
<evidence type="ECO:0000256" key="2">
    <source>
        <dbReference type="ARBA" id="ARBA00022676"/>
    </source>
</evidence>
<dbReference type="InterPro" id="IPR005150">
    <property type="entry name" value="Cellulose_synth"/>
</dbReference>
<feature type="binding site" evidence="8">
    <location>
        <position position="57"/>
    </location>
    <ligand>
        <name>UDP-alpha-D-glucose</name>
        <dbReference type="ChEBI" id="CHEBI:58885"/>
    </ligand>
</feature>
<evidence type="ECO:0000256" key="3">
    <source>
        <dbReference type="ARBA" id="ARBA00022679"/>
    </source>
</evidence>
<evidence type="ECO:0000256" key="5">
    <source>
        <dbReference type="ARBA" id="ARBA00022989"/>
    </source>
</evidence>
<organism evidence="9 10">
    <name type="scientific">Dillenia turbinata</name>
    <dbReference type="NCBI Taxonomy" id="194707"/>
    <lineage>
        <taxon>Eukaryota</taxon>
        <taxon>Viridiplantae</taxon>
        <taxon>Streptophyta</taxon>
        <taxon>Embryophyta</taxon>
        <taxon>Tracheophyta</taxon>
        <taxon>Spermatophyta</taxon>
        <taxon>Magnoliopsida</taxon>
        <taxon>eudicotyledons</taxon>
        <taxon>Gunneridae</taxon>
        <taxon>Pentapetalae</taxon>
        <taxon>Dilleniales</taxon>
        <taxon>Dilleniaceae</taxon>
        <taxon>Dillenia</taxon>
    </lineage>
</organism>
<keyword evidence="3" id="KW-0808">Transferase</keyword>
<dbReference type="PANTHER" id="PTHR13301">
    <property type="entry name" value="X-BOX TRANSCRIPTION FACTOR-RELATED"/>
    <property type="match status" value="1"/>
</dbReference>
<accession>A0AAN8YZS1</accession>
<dbReference type="GO" id="GO:0012505">
    <property type="term" value="C:endomembrane system"/>
    <property type="evidence" value="ECO:0007669"/>
    <property type="project" value="UniProtKB-SubCell"/>
</dbReference>
<evidence type="ECO:0000256" key="7">
    <source>
        <dbReference type="ARBA" id="ARBA00023316"/>
    </source>
</evidence>
<protein>
    <submittedName>
        <fullName evidence="9">Cellulose synthase</fullName>
    </submittedName>
</protein>
<evidence type="ECO:0000313" key="9">
    <source>
        <dbReference type="EMBL" id="KAK6921194.1"/>
    </source>
</evidence>
<evidence type="ECO:0000256" key="4">
    <source>
        <dbReference type="ARBA" id="ARBA00022692"/>
    </source>
</evidence>
<feature type="binding site" evidence="8">
    <location>
        <position position="86"/>
    </location>
    <ligand>
        <name>UDP-alpha-D-glucose</name>
        <dbReference type="ChEBI" id="CHEBI:58885"/>
    </ligand>
</feature>
<sequence>MANQISLPLYEKISPQNNLKSALKPYHLLPPPLPSILSYVELPPEDMFVTTADHVLEPPILTMNTIISLLAIDYPAHKLTCYVLNDGSSPLTFYSLVETSKFAELWVPFCKRFRFQIRAPFKYIFGEPILSDDNSL</sequence>
<evidence type="ECO:0000313" key="10">
    <source>
        <dbReference type="Proteomes" id="UP001370490"/>
    </source>
</evidence>
<evidence type="ECO:0000256" key="1">
    <source>
        <dbReference type="ARBA" id="ARBA00004308"/>
    </source>
</evidence>
<dbReference type="Proteomes" id="UP001370490">
    <property type="component" value="Unassembled WGS sequence"/>
</dbReference>
<keyword evidence="2" id="KW-0328">Glycosyltransferase</keyword>
<keyword evidence="7" id="KW-0961">Cell wall biogenesis/degradation</keyword>
<dbReference type="GO" id="GO:0016760">
    <property type="term" value="F:cellulose synthase (UDP-forming) activity"/>
    <property type="evidence" value="ECO:0007669"/>
    <property type="project" value="InterPro"/>
</dbReference>
<name>A0AAN8YZS1_9MAGN</name>
<comment type="caution">
    <text evidence="9">The sequence shown here is derived from an EMBL/GenBank/DDBJ whole genome shotgun (WGS) entry which is preliminary data.</text>
</comment>
<dbReference type="AlphaFoldDB" id="A0AAN8YZS1"/>
<comment type="subcellular location">
    <subcellularLocation>
        <location evidence="1">Endomembrane system</location>
    </subcellularLocation>
</comment>
<dbReference type="GO" id="GO:0071555">
    <property type="term" value="P:cell wall organization"/>
    <property type="evidence" value="ECO:0007669"/>
    <property type="project" value="UniProtKB-KW"/>
</dbReference>
<evidence type="ECO:0000256" key="6">
    <source>
        <dbReference type="ARBA" id="ARBA00023136"/>
    </source>
</evidence>
<keyword evidence="5" id="KW-1133">Transmembrane helix</keyword>
<dbReference type="Pfam" id="PF03552">
    <property type="entry name" value="Cellulose_synt"/>
    <property type="match status" value="1"/>
</dbReference>
<reference evidence="9 10" key="1">
    <citation type="submission" date="2023-12" db="EMBL/GenBank/DDBJ databases">
        <title>A high-quality genome assembly for Dillenia turbinata (Dilleniales).</title>
        <authorList>
            <person name="Chanderbali A."/>
        </authorList>
    </citation>
    <scope>NUCLEOTIDE SEQUENCE [LARGE SCALE GENOMIC DNA]</scope>
    <source>
        <strain evidence="9">LSX21</strain>
        <tissue evidence="9">Leaf</tissue>
    </source>
</reference>